<gene>
    <name evidence="3" type="ORF">CDAUBV1_LOCUS11594</name>
</gene>
<dbReference type="SUPFAM" id="SSF57302">
    <property type="entry name" value="Snake toxin-like"/>
    <property type="match status" value="1"/>
</dbReference>
<evidence type="ECO:0000313" key="4">
    <source>
        <dbReference type="Proteomes" id="UP001497525"/>
    </source>
</evidence>
<evidence type="ECO:0008006" key="5">
    <source>
        <dbReference type="Google" id="ProtNLM"/>
    </source>
</evidence>
<feature type="signal peptide" evidence="2">
    <location>
        <begin position="1"/>
        <end position="25"/>
    </location>
</feature>
<protein>
    <recommendedName>
        <fullName evidence="5">UPAR/Ly6 domain-containing protein</fullName>
    </recommendedName>
</protein>
<keyword evidence="2" id="KW-0732">Signal</keyword>
<dbReference type="Proteomes" id="UP001497525">
    <property type="component" value="Unassembled WGS sequence"/>
</dbReference>
<organism evidence="3 4">
    <name type="scientific">Calicophoron daubneyi</name>
    <name type="common">Rumen fluke</name>
    <name type="synonym">Paramphistomum daubneyi</name>
    <dbReference type="NCBI Taxonomy" id="300641"/>
    <lineage>
        <taxon>Eukaryota</taxon>
        <taxon>Metazoa</taxon>
        <taxon>Spiralia</taxon>
        <taxon>Lophotrochozoa</taxon>
        <taxon>Platyhelminthes</taxon>
        <taxon>Trematoda</taxon>
        <taxon>Digenea</taxon>
        <taxon>Plagiorchiida</taxon>
        <taxon>Pronocephalata</taxon>
        <taxon>Paramphistomoidea</taxon>
        <taxon>Paramphistomidae</taxon>
        <taxon>Calicophoron</taxon>
    </lineage>
</organism>
<dbReference type="InterPro" id="IPR045860">
    <property type="entry name" value="Snake_toxin-like_sf"/>
</dbReference>
<reference evidence="3" key="1">
    <citation type="submission" date="2024-06" db="EMBL/GenBank/DDBJ databases">
        <authorList>
            <person name="Liu X."/>
            <person name="Lenzi L."/>
            <person name="Haldenby T S."/>
            <person name="Uol C."/>
        </authorList>
    </citation>
    <scope>NUCLEOTIDE SEQUENCE</scope>
</reference>
<sequence length="148" mass="16865">MSNDLYHRILFPVNFCLFLLLEAQAINCYNCSDCPIPFKAEGVAIAEGCHYCMSSVKFYFNGTAIEERKCGVDHDFCISLNFFAYKGYKKGGSKTLLAAREQCCHSDLCNHYDLRITDVCAGCIQTRGYARTICIFLALCFIYWNYFA</sequence>
<feature type="chain" id="PRO_5043864524" description="UPAR/Ly6 domain-containing protein" evidence="2">
    <location>
        <begin position="26"/>
        <end position="148"/>
    </location>
</feature>
<evidence type="ECO:0000256" key="2">
    <source>
        <dbReference type="SAM" id="SignalP"/>
    </source>
</evidence>
<accession>A0AAV2TLD3</accession>
<keyword evidence="1" id="KW-0812">Transmembrane</keyword>
<proteinExistence type="predicted"/>
<evidence type="ECO:0000313" key="3">
    <source>
        <dbReference type="EMBL" id="CAL5137266.1"/>
    </source>
</evidence>
<name>A0AAV2TLD3_CALDB</name>
<evidence type="ECO:0000256" key="1">
    <source>
        <dbReference type="SAM" id="Phobius"/>
    </source>
</evidence>
<feature type="transmembrane region" description="Helical" evidence="1">
    <location>
        <begin position="128"/>
        <end position="147"/>
    </location>
</feature>
<comment type="caution">
    <text evidence="3">The sequence shown here is derived from an EMBL/GenBank/DDBJ whole genome shotgun (WGS) entry which is preliminary data.</text>
</comment>
<keyword evidence="1" id="KW-0472">Membrane</keyword>
<dbReference type="EMBL" id="CAXLJL010000378">
    <property type="protein sequence ID" value="CAL5137266.1"/>
    <property type="molecule type" value="Genomic_DNA"/>
</dbReference>
<keyword evidence="1" id="KW-1133">Transmembrane helix</keyword>
<dbReference type="AlphaFoldDB" id="A0AAV2TLD3"/>